<proteinExistence type="predicted"/>
<accession>A0A0A9DWN5</accession>
<sequence length="265" mass="27522">MYIRSTRLRRVTHTVCTSLASPCAALPDGAVSRSPPSAAAGRSSSGHSSARTNCTNSGQWPGEKNSAPIPWYVNWHGRVRSAASSAPQSPVEPPPSRARASGTLSAAKREPCSAQASLMRAMSSAAWPEPAASACASAPDAIAVHARRANISATGPYPPWSPAAASAARDPCRSGTLADRSTGLPANAMDAAVKTRSPCARSSAAYQDRKKPPYAVFHEPPGSLKKAEDSGDSSYRGPLCGPDRPHSGCPEESACCFSRASMYLS</sequence>
<name>A0A0A9DWN5_ARUDO</name>
<reference evidence="2" key="2">
    <citation type="journal article" date="2015" name="Data Brief">
        <title>Shoot transcriptome of the giant reed, Arundo donax.</title>
        <authorList>
            <person name="Barrero R.A."/>
            <person name="Guerrero F.D."/>
            <person name="Moolhuijzen P."/>
            <person name="Goolsby J.A."/>
            <person name="Tidwell J."/>
            <person name="Bellgard S.E."/>
            <person name="Bellgard M.I."/>
        </authorList>
    </citation>
    <scope>NUCLEOTIDE SEQUENCE</scope>
    <source>
        <tissue evidence="2">Shoot tissue taken approximately 20 cm above the soil surface</tissue>
    </source>
</reference>
<organism evidence="2">
    <name type="scientific">Arundo donax</name>
    <name type="common">Giant reed</name>
    <name type="synonym">Donax arundinaceus</name>
    <dbReference type="NCBI Taxonomy" id="35708"/>
    <lineage>
        <taxon>Eukaryota</taxon>
        <taxon>Viridiplantae</taxon>
        <taxon>Streptophyta</taxon>
        <taxon>Embryophyta</taxon>
        <taxon>Tracheophyta</taxon>
        <taxon>Spermatophyta</taxon>
        <taxon>Magnoliopsida</taxon>
        <taxon>Liliopsida</taxon>
        <taxon>Poales</taxon>
        <taxon>Poaceae</taxon>
        <taxon>PACMAD clade</taxon>
        <taxon>Arundinoideae</taxon>
        <taxon>Arundineae</taxon>
        <taxon>Arundo</taxon>
    </lineage>
</organism>
<feature type="region of interest" description="Disordered" evidence="1">
    <location>
        <begin position="27"/>
        <end position="67"/>
    </location>
</feature>
<protein>
    <submittedName>
        <fullName evidence="2">Uncharacterized protein</fullName>
    </submittedName>
</protein>
<feature type="region of interest" description="Disordered" evidence="1">
    <location>
        <begin position="200"/>
        <end position="251"/>
    </location>
</feature>
<evidence type="ECO:0000313" key="2">
    <source>
        <dbReference type="EMBL" id="JAD91088.1"/>
    </source>
</evidence>
<evidence type="ECO:0000256" key="1">
    <source>
        <dbReference type="SAM" id="MobiDB-lite"/>
    </source>
</evidence>
<feature type="compositionally biased region" description="Low complexity" evidence="1">
    <location>
        <begin position="29"/>
        <end position="51"/>
    </location>
</feature>
<reference evidence="2" key="1">
    <citation type="submission" date="2014-09" db="EMBL/GenBank/DDBJ databases">
        <authorList>
            <person name="Magalhaes I.L.F."/>
            <person name="Oliveira U."/>
            <person name="Santos F.R."/>
            <person name="Vidigal T.H.D.A."/>
            <person name="Brescovit A.D."/>
            <person name="Santos A.J."/>
        </authorList>
    </citation>
    <scope>NUCLEOTIDE SEQUENCE</scope>
    <source>
        <tissue evidence="2">Shoot tissue taken approximately 20 cm above the soil surface</tissue>
    </source>
</reference>
<dbReference type="EMBL" id="GBRH01206807">
    <property type="protein sequence ID" value="JAD91088.1"/>
    <property type="molecule type" value="Transcribed_RNA"/>
</dbReference>
<feature type="region of interest" description="Disordered" evidence="1">
    <location>
        <begin position="83"/>
        <end position="109"/>
    </location>
</feature>
<feature type="region of interest" description="Disordered" evidence="1">
    <location>
        <begin position="162"/>
        <end position="183"/>
    </location>
</feature>
<dbReference type="AlphaFoldDB" id="A0A0A9DWN5"/>